<dbReference type="PANTHER" id="PTHR30580">
    <property type="entry name" value="PRIMOSOMAL PROTEIN N"/>
    <property type="match status" value="1"/>
</dbReference>
<dbReference type="InterPro" id="IPR042115">
    <property type="entry name" value="PriA_3primeBD_sf"/>
</dbReference>
<dbReference type="EMBL" id="ADCX01000002">
    <property type="protein sequence ID" value="EFG26697.1"/>
    <property type="molecule type" value="Genomic_DNA"/>
</dbReference>
<gene>
    <name evidence="5" type="ORF">HMPREF9020_00323</name>
</gene>
<dbReference type="GO" id="GO:0043138">
    <property type="term" value="F:3'-5' DNA helicase activity"/>
    <property type="evidence" value="ECO:0007669"/>
    <property type="project" value="TreeGrafter"/>
</dbReference>
<dbReference type="GO" id="GO:0005524">
    <property type="term" value="F:ATP binding"/>
    <property type="evidence" value="ECO:0007669"/>
    <property type="project" value="UniProtKB-KW"/>
</dbReference>
<protein>
    <recommendedName>
        <fullName evidence="4">Primosomal protein N' 3' DNA-binding domain-containing protein</fullName>
    </recommendedName>
</protein>
<evidence type="ECO:0000259" key="4">
    <source>
        <dbReference type="Pfam" id="PF17764"/>
    </source>
</evidence>
<dbReference type="Gene3D" id="3.40.50.300">
    <property type="entry name" value="P-loop containing nucleotide triphosphate hydrolases"/>
    <property type="match status" value="1"/>
</dbReference>
<sequence>MVILGEQMTLEGLAPRKRRSSAQQKVPAGSLPFAQVVIDVQAAHLGQTFDYLVEESQSDRAQPGALVRVRFGGRLLNGIIWNRSDTSTAPRSSLRFLERVMGSSILVPAQMRQDISDIADFFGGTRANIIRLAVPPRVAHVDKEPRFGRSSARPGRQSGFSAGSRAGYPFSQETLQAYQNQTERIRKLYQHSDALNRAWEQSAVNSLVWDCLPGVNTWADDLSWLIMKSLESDRPIVVELPDAAHIRQLHQRLQACGLKAYAQRSARGVWQGDYCILAGMMTPEERYRSYMALARSEVTCVIGARAAMYAPVEGRAVFVVVDDCAYQNADGFTPYANARDVLRLRARNHQGTFIALGHVRSPYSQWELEGRPTAIDCGKVLEVRGLPTETKRMTPWVRLFNRQELENLTDPTIGARVPHTAVSIINNALKVGPVLLCVPHDGQSMTLICSSCHRQARCRRCAGPLKQSLTQGQAPRCLWCGFAATEWTCPHCGGEKMRVIQVGALGTAQELRGLFPHTRIVTSTPHQPRGIVTQIEDRPQVVIATPGAEPQIISTGLTRMEHREGLRVQQTYQGPHHPSAACYQAVVILDTWTSLYASQLDSRIDILTAWMRAASLCASHEDGGQVLLLGECEPAIAHSLMTWDSSFLSARETADRQETDMPPAITVANVWGRREVIDDLLSEIGVESDGDWGFLPDGMPAVLGPISIPPPSTVKDRQLEGSNDRVRAAVRVPVAKTRQLAQRLHLAAARHATSRLKGELKFQINPKSLS</sequence>
<evidence type="ECO:0000256" key="2">
    <source>
        <dbReference type="ARBA" id="ARBA00022840"/>
    </source>
</evidence>
<dbReference type="Gene3D" id="3.40.1440.60">
    <property type="entry name" value="PriA, 3(prime) DNA-binding domain"/>
    <property type="match status" value="1"/>
</dbReference>
<evidence type="ECO:0000256" key="1">
    <source>
        <dbReference type="ARBA" id="ARBA00022741"/>
    </source>
</evidence>
<dbReference type="GO" id="GO:0006270">
    <property type="term" value="P:DNA replication initiation"/>
    <property type="evidence" value="ECO:0007669"/>
    <property type="project" value="TreeGrafter"/>
</dbReference>
<evidence type="ECO:0000256" key="3">
    <source>
        <dbReference type="ARBA" id="ARBA00023125"/>
    </source>
</evidence>
<dbReference type="InterPro" id="IPR027417">
    <property type="entry name" value="P-loop_NTPase"/>
</dbReference>
<dbReference type="InterPro" id="IPR041222">
    <property type="entry name" value="PriA_3primeBD"/>
</dbReference>
<dbReference type="PANTHER" id="PTHR30580:SF0">
    <property type="entry name" value="PRIMOSOMAL PROTEIN N"/>
    <property type="match status" value="1"/>
</dbReference>
<keyword evidence="2" id="KW-0067">ATP-binding</keyword>
<evidence type="ECO:0000313" key="6">
    <source>
        <dbReference type="Proteomes" id="UP000005777"/>
    </source>
</evidence>
<feature type="domain" description="Primosomal protein N' 3' DNA-binding" evidence="4">
    <location>
        <begin position="35"/>
        <end position="135"/>
    </location>
</feature>
<dbReference type="Proteomes" id="UP000005777">
    <property type="component" value="Unassembled WGS sequence"/>
</dbReference>
<dbReference type="GO" id="GO:0006310">
    <property type="term" value="P:DNA recombination"/>
    <property type="evidence" value="ECO:0007669"/>
    <property type="project" value="TreeGrafter"/>
</dbReference>
<comment type="caution">
    <text evidence="5">The sequence shown here is derived from an EMBL/GenBank/DDBJ whole genome shotgun (WGS) entry which is preliminary data.</text>
</comment>
<proteinExistence type="predicted"/>
<dbReference type="GO" id="GO:0006302">
    <property type="term" value="P:double-strand break repair"/>
    <property type="evidence" value="ECO:0007669"/>
    <property type="project" value="TreeGrafter"/>
</dbReference>
<accession>W5IIL6</accession>
<dbReference type="GO" id="GO:0003677">
    <property type="term" value="F:DNA binding"/>
    <property type="evidence" value="ECO:0007669"/>
    <property type="project" value="UniProtKB-KW"/>
</dbReference>
<keyword evidence="6" id="KW-1185">Reference proteome</keyword>
<evidence type="ECO:0000313" key="5">
    <source>
        <dbReference type="EMBL" id="EFG26697.1"/>
    </source>
</evidence>
<organism evidence="5 6">
    <name type="scientific">Scardovia inopinata F0304</name>
    <dbReference type="NCBI Taxonomy" id="641146"/>
    <lineage>
        <taxon>Bacteria</taxon>
        <taxon>Bacillati</taxon>
        <taxon>Actinomycetota</taxon>
        <taxon>Actinomycetes</taxon>
        <taxon>Bifidobacteriales</taxon>
        <taxon>Bifidobacteriaceae</taxon>
        <taxon>Scardovia</taxon>
    </lineage>
</organism>
<dbReference type="HOGENOM" id="CLU_015485_1_0_11"/>
<reference evidence="5 6" key="1">
    <citation type="submission" date="2012-01" db="EMBL/GenBank/DDBJ databases">
        <title>The Genome Sequence of Scardovia inopinata F0304.</title>
        <authorList>
            <consortium name="The Broad Institute Genome Sequencing Platform"/>
            <person name="Earl A."/>
            <person name="Ward D."/>
            <person name="Feldgarden M."/>
            <person name="Gevers D."/>
            <person name="Izard J."/>
            <person name="Baranova O.V."/>
            <person name="Blanton J.M."/>
            <person name="Tanner A.C."/>
            <person name="Dewhirst F.E."/>
            <person name="Young S.K."/>
            <person name="Zeng Q."/>
            <person name="Gargeya S."/>
            <person name="Fitzgerald M."/>
            <person name="Haas B."/>
            <person name="Abouelleil A."/>
            <person name="Alvarado L."/>
            <person name="Arachchi H.M."/>
            <person name="Berlin A."/>
            <person name="Chapman S.B."/>
            <person name="Gearin G."/>
            <person name="Goldberg J."/>
            <person name="Griggs A."/>
            <person name="Gujja S."/>
            <person name="Hansen M."/>
            <person name="Heiman D."/>
            <person name="Howarth C."/>
            <person name="Larimer J."/>
            <person name="Lui A."/>
            <person name="MacDonald P.J."/>
            <person name="McCowen C."/>
            <person name="Montmayeur A."/>
            <person name="Murphy C."/>
            <person name="Neiman D."/>
            <person name="Pearson M."/>
            <person name="Priest M."/>
            <person name="Roberts A."/>
            <person name="Saif S."/>
            <person name="Shea T."/>
            <person name="Sisk P."/>
            <person name="Stolte C."/>
            <person name="Sykes S."/>
            <person name="Wortman J."/>
            <person name="Nusbaum C."/>
            <person name="Birren B."/>
        </authorList>
    </citation>
    <scope>NUCLEOTIDE SEQUENCE [LARGE SCALE GENOMIC DNA]</scope>
    <source>
        <strain evidence="5 6">F0304</strain>
    </source>
</reference>
<keyword evidence="1" id="KW-0547">Nucleotide-binding</keyword>
<keyword evidence="3" id="KW-0238">DNA-binding</keyword>
<dbReference type="eggNOG" id="COG1198">
    <property type="taxonomic scope" value="Bacteria"/>
</dbReference>
<dbReference type="AlphaFoldDB" id="W5IIL6"/>
<dbReference type="Pfam" id="PF17764">
    <property type="entry name" value="PriA_3primeBD"/>
    <property type="match status" value="1"/>
</dbReference>
<dbReference type="RefSeq" id="WP_006292658.1">
    <property type="nucleotide sequence ID" value="NZ_GG770225.1"/>
</dbReference>
<name>W5IIL6_SCAIO</name>